<evidence type="ECO:0000313" key="6">
    <source>
        <dbReference type="Proteomes" id="UP000054321"/>
    </source>
</evidence>
<dbReference type="AlphaFoldDB" id="A0A0C3C7G5"/>
<keyword evidence="3" id="KW-0560">Oxidoreductase</keyword>
<dbReference type="Gene3D" id="3.90.25.10">
    <property type="entry name" value="UDP-galactose 4-epimerase, domain 1"/>
    <property type="match status" value="1"/>
</dbReference>
<proteinExistence type="inferred from homology"/>
<dbReference type="HOGENOM" id="CLU_007383_8_4_1"/>
<dbReference type="CDD" id="cd05251">
    <property type="entry name" value="NmrA_like_SDR_a"/>
    <property type="match status" value="1"/>
</dbReference>
<dbReference type="GO" id="GO:0005634">
    <property type="term" value="C:nucleus"/>
    <property type="evidence" value="ECO:0007669"/>
    <property type="project" value="TreeGrafter"/>
</dbReference>
<dbReference type="GO" id="GO:0016491">
    <property type="term" value="F:oxidoreductase activity"/>
    <property type="evidence" value="ECO:0007669"/>
    <property type="project" value="UniProtKB-KW"/>
</dbReference>
<dbReference type="InParanoid" id="A0A0C3C7G5"/>
<dbReference type="InterPro" id="IPR051164">
    <property type="entry name" value="NmrA-like_oxidored"/>
</dbReference>
<name>A0A0C3C7G5_OIDMZ</name>
<dbReference type="EMBL" id="KN832888">
    <property type="protein sequence ID" value="KIM94858.1"/>
    <property type="molecule type" value="Genomic_DNA"/>
</dbReference>
<dbReference type="Gene3D" id="3.40.50.720">
    <property type="entry name" value="NAD(P)-binding Rossmann-like Domain"/>
    <property type="match status" value="1"/>
</dbReference>
<keyword evidence="6" id="KW-1185">Reference proteome</keyword>
<evidence type="ECO:0000256" key="1">
    <source>
        <dbReference type="ARBA" id="ARBA00006328"/>
    </source>
</evidence>
<dbReference type="Pfam" id="PF05368">
    <property type="entry name" value="NmrA"/>
    <property type="match status" value="1"/>
</dbReference>
<dbReference type="STRING" id="913774.A0A0C3C7G5"/>
<dbReference type="PANTHER" id="PTHR42748">
    <property type="entry name" value="NITROGEN METABOLITE REPRESSION PROTEIN NMRA FAMILY MEMBER"/>
    <property type="match status" value="1"/>
</dbReference>
<evidence type="ECO:0000259" key="4">
    <source>
        <dbReference type="Pfam" id="PF05368"/>
    </source>
</evidence>
<sequence>MSLPRIFVVGATGAQGGAVARALLRNRYAVNVLVRDPASAASLALKSQGASIFEGDWDNVPALEAAAEGCTGLFLNVYPQFEDLGGEVRHARNILAASKRAGINQVVYSSATGVNQYETVYDVDPEGFFGNYFRSKRTIEEEVQNGDFGTWTILRGVVFMTNYLLPSSTFMFPELSAEGRFITAYSPDTKLFLLDPEDIGGFGFAAFSNPKMFGGKGIDVAADMVGVQQMMKAMERVSGKRIEVIFRTEEEIEAQKDSDPRIMGQLLMRKTLTWVRLEEVKEWGVPLRSFEQFLEKEKDNLQRSIGGTA</sequence>
<keyword evidence="2" id="KW-0521">NADP</keyword>
<evidence type="ECO:0000256" key="2">
    <source>
        <dbReference type="ARBA" id="ARBA00022857"/>
    </source>
</evidence>
<evidence type="ECO:0000313" key="5">
    <source>
        <dbReference type="EMBL" id="KIM94858.1"/>
    </source>
</evidence>
<gene>
    <name evidence="5" type="ORF">OIDMADRAFT_60023</name>
</gene>
<protein>
    <recommendedName>
        <fullName evidence="4">NmrA-like domain-containing protein</fullName>
    </recommendedName>
</protein>
<accession>A0A0C3C7G5</accession>
<dbReference type="OrthoDB" id="3358371at2759"/>
<dbReference type="Proteomes" id="UP000054321">
    <property type="component" value="Unassembled WGS sequence"/>
</dbReference>
<comment type="similarity">
    <text evidence="1">Belongs to the NmrA-type oxidoreductase family.</text>
</comment>
<organism evidence="5 6">
    <name type="scientific">Oidiodendron maius (strain Zn)</name>
    <dbReference type="NCBI Taxonomy" id="913774"/>
    <lineage>
        <taxon>Eukaryota</taxon>
        <taxon>Fungi</taxon>
        <taxon>Dikarya</taxon>
        <taxon>Ascomycota</taxon>
        <taxon>Pezizomycotina</taxon>
        <taxon>Leotiomycetes</taxon>
        <taxon>Leotiomycetes incertae sedis</taxon>
        <taxon>Myxotrichaceae</taxon>
        <taxon>Oidiodendron</taxon>
    </lineage>
</organism>
<evidence type="ECO:0000256" key="3">
    <source>
        <dbReference type="ARBA" id="ARBA00023002"/>
    </source>
</evidence>
<dbReference type="InterPro" id="IPR008030">
    <property type="entry name" value="NmrA-like"/>
</dbReference>
<feature type="domain" description="NmrA-like" evidence="4">
    <location>
        <begin position="5"/>
        <end position="251"/>
    </location>
</feature>
<dbReference type="PANTHER" id="PTHR42748:SF30">
    <property type="entry name" value="NMRA-LIKE DOMAIN-CONTAINING PROTEIN"/>
    <property type="match status" value="1"/>
</dbReference>
<reference evidence="5 6" key="1">
    <citation type="submission" date="2014-04" db="EMBL/GenBank/DDBJ databases">
        <authorList>
            <consortium name="DOE Joint Genome Institute"/>
            <person name="Kuo A."/>
            <person name="Martino E."/>
            <person name="Perotto S."/>
            <person name="Kohler A."/>
            <person name="Nagy L.G."/>
            <person name="Floudas D."/>
            <person name="Copeland A."/>
            <person name="Barry K.W."/>
            <person name="Cichocki N."/>
            <person name="Veneault-Fourrey C."/>
            <person name="LaButti K."/>
            <person name="Lindquist E.A."/>
            <person name="Lipzen A."/>
            <person name="Lundell T."/>
            <person name="Morin E."/>
            <person name="Murat C."/>
            <person name="Sun H."/>
            <person name="Tunlid A."/>
            <person name="Henrissat B."/>
            <person name="Grigoriev I.V."/>
            <person name="Hibbett D.S."/>
            <person name="Martin F."/>
            <person name="Nordberg H.P."/>
            <person name="Cantor M.N."/>
            <person name="Hua S.X."/>
        </authorList>
    </citation>
    <scope>NUCLEOTIDE SEQUENCE [LARGE SCALE GENOMIC DNA]</scope>
    <source>
        <strain evidence="5 6">Zn</strain>
    </source>
</reference>
<dbReference type="InterPro" id="IPR036291">
    <property type="entry name" value="NAD(P)-bd_dom_sf"/>
</dbReference>
<reference evidence="6" key="2">
    <citation type="submission" date="2015-01" db="EMBL/GenBank/DDBJ databases">
        <title>Evolutionary Origins and Diversification of the Mycorrhizal Mutualists.</title>
        <authorList>
            <consortium name="DOE Joint Genome Institute"/>
            <consortium name="Mycorrhizal Genomics Consortium"/>
            <person name="Kohler A."/>
            <person name="Kuo A."/>
            <person name="Nagy L.G."/>
            <person name="Floudas D."/>
            <person name="Copeland A."/>
            <person name="Barry K.W."/>
            <person name="Cichocki N."/>
            <person name="Veneault-Fourrey C."/>
            <person name="LaButti K."/>
            <person name="Lindquist E.A."/>
            <person name="Lipzen A."/>
            <person name="Lundell T."/>
            <person name="Morin E."/>
            <person name="Murat C."/>
            <person name="Riley R."/>
            <person name="Ohm R."/>
            <person name="Sun H."/>
            <person name="Tunlid A."/>
            <person name="Henrissat B."/>
            <person name="Grigoriev I.V."/>
            <person name="Hibbett D.S."/>
            <person name="Martin F."/>
        </authorList>
    </citation>
    <scope>NUCLEOTIDE SEQUENCE [LARGE SCALE GENOMIC DNA]</scope>
    <source>
        <strain evidence="6">Zn</strain>
    </source>
</reference>
<dbReference type="SUPFAM" id="SSF51735">
    <property type="entry name" value="NAD(P)-binding Rossmann-fold domains"/>
    <property type="match status" value="1"/>
</dbReference>